<reference evidence="1" key="1">
    <citation type="submission" date="2022-06" db="EMBL/GenBank/DDBJ databases">
        <title>Complete genome sequences of two strains of the flax pathogen Septoria linicola.</title>
        <authorList>
            <person name="Lapalu N."/>
            <person name="Simon A."/>
            <person name="Demenou B."/>
            <person name="Paumier D."/>
            <person name="Guillot M.-P."/>
            <person name="Gout L."/>
            <person name="Valade R."/>
        </authorList>
    </citation>
    <scope>NUCLEOTIDE SEQUENCE</scope>
    <source>
        <strain evidence="1">SE15195</strain>
    </source>
</reference>
<dbReference type="Proteomes" id="UP001056384">
    <property type="component" value="Chromosome 5"/>
</dbReference>
<name>A0A9Q9AVX3_9PEZI</name>
<dbReference type="AlphaFoldDB" id="A0A9Q9AVX3"/>
<gene>
    <name evidence="1" type="ORF">Slin15195_G062510</name>
</gene>
<dbReference type="OrthoDB" id="3629726at2759"/>
<organism evidence="1 2">
    <name type="scientific">Septoria linicola</name>
    <dbReference type="NCBI Taxonomy" id="215465"/>
    <lineage>
        <taxon>Eukaryota</taxon>
        <taxon>Fungi</taxon>
        <taxon>Dikarya</taxon>
        <taxon>Ascomycota</taxon>
        <taxon>Pezizomycotina</taxon>
        <taxon>Dothideomycetes</taxon>
        <taxon>Dothideomycetidae</taxon>
        <taxon>Mycosphaerellales</taxon>
        <taxon>Mycosphaerellaceae</taxon>
        <taxon>Septoria</taxon>
    </lineage>
</organism>
<proteinExistence type="predicted"/>
<sequence>MKLEMILRSLFNACRNVCSINVNYKDCLQRNAGMSNQEYLKGLTIPHGSTSNFTEEVIEHVLTLASDANLTVRQLAVAGLTPYCLRAGLWEMPRDAEILSKYYKLFQHVQSLYLVFSGTEYTTDKLDVSPWLYFDFRKTMSIFGDGGLVKWLQHCPELRHLRVTMPITPEPGLKAQLQHILGSVHMSSLVSLHLTHFRNRPKDLTDALLRHSITFMDLTLADIHIEYDDWRSCLSAIAGQLPCLEWVRFTSPLSFEPGGPDDFEWVMSRDLQSSEEVDATEAELARYVLEGGSLSV</sequence>
<protein>
    <submittedName>
        <fullName evidence="1">Uncharacterized protein</fullName>
    </submittedName>
</protein>
<keyword evidence="2" id="KW-1185">Reference proteome</keyword>
<accession>A0A9Q9AVX3</accession>
<dbReference type="EMBL" id="CP099422">
    <property type="protein sequence ID" value="USW52932.1"/>
    <property type="molecule type" value="Genomic_DNA"/>
</dbReference>
<evidence type="ECO:0000313" key="2">
    <source>
        <dbReference type="Proteomes" id="UP001056384"/>
    </source>
</evidence>
<evidence type="ECO:0000313" key="1">
    <source>
        <dbReference type="EMBL" id="USW52932.1"/>
    </source>
</evidence>